<reference evidence="9 10" key="1">
    <citation type="submission" date="2016-11" db="EMBL/GenBank/DDBJ databases">
        <title>Comparative genomics of Acidibacillus ferroxidans species.</title>
        <authorList>
            <person name="Oliveira G."/>
            <person name="Nunes G."/>
            <person name="Oliveira R."/>
            <person name="Araujo F."/>
            <person name="Salim A."/>
            <person name="Scholte L."/>
            <person name="Morais D."/>
            <person name="Nancucheo I."/>
            <person name="Johnson D.B."/>
            <person name="Grail B."/>
            <person name="Bittencourt J."/>
            <person name="Valadares R."/>
        </authorList>
    </citation>
    <scope>NUCLEOTIDE SEQUENCE [LARGE SCALE GENOMIC DNA]</scope>
    <source>
        <strain evidence="9 10">Y002</strain>
    </source>
</reference>
<accession>A0A2U3D9A5</accession>
<dbReference type="PANTHER" id="PTHR32322:SF18">
    <property type="entry name" value="S-ADENOSYLMETHIONINE_S-ADENOSYLHOMOCYSTEINE TRANSPORTER"/>
    <property type="match status" value="1"/>
</dbReference>
<feature type="transmembrane region" description="Helical" evidence="7">
    <location>
        <begin position="234"/>
        <end position="251"/>
    </location>
</feature>
<evidence type="ECO:0000259" key="8">
    <source>
        <dbReference type="Pfam" id="PF00892"/>
    </source>
</evidence>
<sequence>MFSKVAEESVPPLVAAFLRFFLGAIVGMVMIIGQKFRDPHYKMVPKTAWLDTIVLGLIGVTGYNLFFFWGLAQSPAADGSMIIPTLSPAITVLMAVGFLKERFRKNLAVGLVVTLFGSIIFFSAIAFVRLPHDPHRLFGDVLYLLAAVLWGINTLLSKRTTGRIDPFLVTTYAMIFGSFALGILAFPQIMTIHWAKVGLPFWVDQAYLAVFPSVFANWFYYLGVKQIGPSRASVFMYFVPVSSLLLAAIVLGETLTIGQFIGTIFMMIGVWIINRKDRTALSIEIQENA</sequence>
<comment type="subcellular location">
    <subcellularLocation>
        <location evidence="1">Cell membrane</location>
        <topology evidence="1">Multi-pass membrane protein</topology>
    </subcellularLocation>
</comment>
<evidence type="ECO:0000256" key="2">
    <source>
        <dbReference type="ARBA" id="ARBA00007362"/>
    </source>
</evidence>
<dbReference type="InterPro" id="IPR050638">
    <property type="entry name" value="AA-Vitamin_Transporters"/>
</dbReference>
<gene>
    <name evidence="9" type="ORF">BM613_06615</name>
</gene>
<evidence type="ECO:0000313" key="9">
    <source>
        <dbReference type="EMBL" id="PWI57851.1"/>
    </source>
</evidence>
<evidence type="ECO:0000256" key="1">
    <source>
        <dbReference type="ARBA" id="ARBA00004651"/>
    </source>
</evidence>
<name>A0A2U3D9A5_SULT2</name>
<feature type="transmembrane region" description="Helical" evidence="7">
    <location>
        <begin position="48"/>
        <end position="69"/>
    </location>
</feature>
<feature type="transmembrane region" description="Helical" evidence="7">
    <location>
        <begin position="206"/>
        <end position="222"/>
    </location>
</feature>
<organism evidence="9 10">
    <name type="scientific">Sulfoacidibacillus thermotolerans</name>
    <name type="common">Acidibacillus sulfuroxidans</name>
    <dbReference type="NCBI Taxonomy" id="1765684"/>
    <lineage>
        <taxon>Bacteria</taxon>
        <taxon>Bacillati</taxon>
        <taxon>Bacillota</taxon>
        <taxon>Bacilli</taxon>
        <taxon>Bacillales</taxon>
        <taxon>Alicyclobacillaceae</taxon>
        <taxon>Sulfoacidibacillus</taxon>
    </lineage>
</organism>
<dbReference type="Proteomes" id="UP000245380">
    <property type="component" value="Unassembled WGS sequence"/>
</dbReference>
<keyword evidence="5 7" id="KW-1133">Transmembrane helix</keyword>
<evidence type="ECO:0000313" key="10">
    <source>
        <dbReference type="Proteomes" id="UP000245380"/>
    </source>
</evidence>
<keyword evidence="4 7" id="KW-0812">Transmembrane</keyword>
<evidence type="ECO:0000256" key="5">
    <source>
        <dbReference type="ARBA" id="ARBA00022989"/>
    </source>
</evidence>
<evidence type="ECO:0000256" key="4">
    <source>
        <dbReference type="ARBA" id="ARBA00022692"/>
    </source>
</evidence>
<feature type="transmembrane region" description="Helical" evidence="7">
    <location>
        <begin position="136"/>
        <end position="155"/>
    </location>
</feature>
<evidence type="ECO:0000256" key="7">
    <source>
        <dbReference type="SAM" id="Phobius"/>
    </source>
</evidence>
<evidence type="ECO:0000256" key="6">
    <source>
        <dbReference type="ARBA" id="ARBA00023136"/>
    </source>
</evidence>
<proteinExistence type="inferred from homology"/>
<dbReference type="SUPFAM" id="SSF103481">
    <property type="entry name" value="Multidrug resistance efflux transporter EmrE"/>
    <property type="match status" value="2"/>
</dbReference>
<feature type="transmembrane region" description="Helical" evidence="7">
    <location>
        <begin position="12"/>
        <end position="36"/>
    </location>
</feature>
<feature type="transmembrane region" description="Helical" evidence="7">
    <location>
        <begin position="81"/>
        <end position="99"/>
    </location>
</feature>
<evidence type="ECO:0000256" key="3">
    <source>
        <dbReference type="ARBA" id="ARBA00022475"/>
    </source>
</evidence>
<dbReference type="GO" id="GO:0005886">
    <property type="term" value="C:plasma membrane"/>
    <property type="evidence" value="ECO:0007669"/>
    <property type="project" value="UniProtKB-SubCell"/>
</dbReference>
<feature type="transmembrane region" description="Helical" evidence="7">
    <location>
        <begin position="257"/>
        <end position="274"/>
    </location>
</feature>
<keyword evidence="3" id="KW-1003">Cell membrane</keyword>
<comment type="similarity">
    <text evidence="2">Belongs to the EamA transporter family.</text>
</comment>
<feature type="transmembrane region" description="Helical" evidence="7">
    <location>
        <begin position="167"/>
        <end position="186"/>
    </location>
</feature>
<dbReference type="Pfam" id="PF00892">
    <property type="entry name" value="EamA"/>
    <property type="match status" value="2"/>
</dbReference>
<feature type="domain" description="EamA" evidence="8">
    <location>
        <begin position="138"/>
        <end position="274"/>
    </location>
</feature>
<dbReference type="InterPro" id="IPR037185">
    <property type="entry name" value="EmrE-like"/>
</dbReference>
<comment type="caution">
    <text evidence="9">The sequence shown here is derived from an EMBL/GenBank/DDBJ whole genome shotgun (WGS) entry which is preliminary data.</text>
</comment>
<protein>
    <recommendedName>
        <fullName evidence="8">EamA domain-containing protein</fullName>
    </recommendedName>
</protein>
<dbReference type="PANTHER" id="PTHR32322">
    <property type="entry name" value="INNER MEMBRANE TRANSPORTER"/>
    <property type="match status" value="1"/>
</dbReference>
<dbReference type="EMBL" id="MPDK01000008">
    <property type="protein sequence ID" value="PWI57851.1"/>
    <property type="molecule type" value="Genomic_DNA"/>
</dbReference>
<feature type="transmembrane region" description="Helical" evidence="7">
    <location>
        <begin position="106"/>
        <end position="130"/>
    </location>
</feature>
<dbReference type="InterPro" id="IPR000620">
    <property type="entry name" value="EamA_dom"/>
</dbReference>
<dbReference type="AlphaFoldDB" id="A0A2U3D9A5"/>
<keyword evidence="6 7" id="KW-0472">Membrane</keyword>
<feature type="domain" description="EamA" evidence="8">
    <location>
        <begin position="1"/>
        <end position="122"/>
    </location>
</feature>
<keyword evidence="10" id="KW-1185">Reference proteome</keyword>